<organism evidence="5 6">
    <name type="scientific">Methylobacterium goesingense</name>
    <dbReference type="NCBI Taxonomy" id="243690"/>
    <lineage>
        <taxon>Bacteria</taxon>
        <taxon>Pseudomonadati</taxon>
        <taxon>Pseudomonadota</taxon>
        <taxon>Alphaproteobacteria</taxon>
        <taxon>Hyphomicrobiales</taxon>
        <taxon>Methylobacteriaceae</taxon>
        <taxon>Methylobacterium</taxon>
    </lineage>
</organism>
<comment type="caution">
    <text evidence="5">The sequence shown here is derived from an EMBL/GenBank/DDBJ whole genome shotgun (WGS) entry which is preliminary data.</text>
</comment>
<evidence type="ECO:0000313" key="5">
    <source>
        <dbReference type="EMBL" id="MET3693256.1"/>
    </source>
</evidence>
<proteinExistence type="predicted"/>
<dbReference type="PROSITE" id="PS50113">
    <property type="entry name" value="PAC"/>
    <property type="match status" value="1"/>
</dbReference>
<keyword evidence="1" id="KW-0812">Transmembrane</keyword>
<sequence>MRIARYSLPWRRMKAPAPVPQRDRAAFSTEERDRFETQAELLNETLQMANYSAVTHLAVVFALAYMFWDSASRLYLVGLMATISLIIAATLGTTWYYRNTFRSEVTETAVQRGSWISKALALALGLTWATMPAILIPPADGGHRMVAVAVTAGLISDAYVVGPFFSVAFLLAAPIVVGGFIGLAGCDAPFGAYVSVLLVIYALFIWFSVRRMSLLSYQRIWQRVVMQHQGETIGLLLNDFEEGASDWLWETDPDGRLRQVPARMAATLSRDPASLQGESLLAILADTGQPDHATALRTAMAMREPFHEQAVRVSGAHGTRWWNLNGKPAFDRYGGFLGYRGVGSDITVSREAQARIAFLAGHDTLTGLPNRDAFQDAIQAVYHGGEHPETPTALLCLDLDGFKAVNDSRGHAAGDLLLARVAGRLVRLTEGRARNFRLGGDEFAILYPGAGPEAAEHLARQVIAEIRRPYQIGVSLLEVGVSIGIAHAPRDAQDPAALLGRADLALYSAKAAGKGCWCSFDVSLEDRGFRQRQLDADMRLALRSGEIALHYQPLVDLRSERVVGLEALLRWNKPGEGWISPTEIITIAESTGFIIEIGRWALRRACLDARSWPGLRVAVNISSIHVRRLDFHDEVAAILAETGLAPEGLEIEITESVLLDRESEVLTNLKRLRALGVRIALDDFGTGYSSLSYLTDFPFDKVKVDRSFVRDLQVRPEKIAVIEAIVTMARALAMDVTVEGVETRQQEAVLRHKQCGTAQGFLYSPARPAAEIRDLVRRLDTRKASVA</sequence>
<feature type="transmembrane region" description="Helical" evidence="1">
    <location>
        <begin position="159"/>
        <end position="183"/>
    </location>
</feature>
<dbReference type="InterPro" id="IPR043128">
    <property type="entry name" value="Rev_trsase/Diguanyl_cyclase"/>
</dbReference>
<dbReference type="InterPro" id="IPR052155">
    <property type="entry name" value="Biofilm_reg_signaling"/>
</dbReference>
<feature type="domain" description="PAC" evidence="2">
    <location>
        <begin position="307"/>
        <end position="358"/>
    </location>
</feature>
<dbReference type="PROSITE" id="PS50883">
    <property type="entry name" value="EAL"/>
    <property type="match status" value="1"/>
</dbReference>
<dbReference type="CDD" id="cd01948">
    <property type="entry name" value="EAL"/>
    <property type="match status" value="1"/>
</dbReference>
<dbReference type="CDD" id="cd01949">
    <property type="entry name" value="GGDEF"/>
    <property type="match status" value="1"/>
</dbReference>
<dbReference type="InterPro" id="IPR029787">
    <property type="entry name" value="Nucleotide_cyclase"/>
</dbReference>
<dbReference type="NCBIfam" id="TIGR00254">
    <property type="entry name" value="GGDEF"/>
    <property type="match status" value="1"/>
</dbReference>
<dbReference type="PANTHER" id="PTHR44757">
    <property type="entry name" value="DIGUANYLATE CYCLASE DGCP"/>
    <property type="match status" value="1"/>
</dbReference>
<gene>
    <name evidence="5" type="ORF">ABID43_002803</name>
</gene>
<name>A0ABV2L923_9HYPH</name>
<evidence type="ECO:0000259" key="4">
    <source>
        <dbReference type="PROSITE" id="PS50887"/>
    </source>
</evidence>
<dbReference type="Pfam" id="PF00990">
    <property type="entry name" value="GGDEF"/>
    <property type="match status" value="1"/>
</dbReference>
<keyword evidence="6" id="KW-1185">Reference proteome</keyword>
<dbReference type="Gene3D" id="3.20.20.450">
    <property type="entry name" value="EAL domain"/>
    <property type="match status" value="1"/>
</dbReference>
<dbReference type="Gene3D" id="3.30.450.20">
    <property type="entry name" value="PAS domain"/>
    <property type="match status" value="1"/>
</dbReference>
<dbReference type="SMART" id="SM00267">
    <property type="entry name" value="GGDEF"/>
    <property type="match status" value="1"/>
</dbReference>
<dbReference type="InterPro" id="IPR035919">
    <property type="entry name" value="EAL_sf"/>
</dbReference>
<dbReference type="InterPro" id="IPR001633">
    <property type="entry name" value="EAL_dom"/>
</dbReference>
<feature type="domain" description="EAL" evidence="3">
    <location>
        <begin position="531"/>
        <end position="780"/>
    </location>
</feature>
<protein>
    <submittedName>
        <fullName evidence="5">Diguanylate cyclase (GGDEF)-like protein</fullName>
    </submittedName>
</protein>
<dbReference type="InterPro" id="IPR000014">
    <property type="entry name" value="PAS"/>
</dbReference>
<feature type="transmembrane region" description="Helical" evidence="1">
    <location>
        <begin position="119"/>
        <end position="139"/>
    </location>
</feature>
<keyword evidence="1" id="KW-0472">Membrane</keyword>
<dbReference type="Pfam" id="PF00563">
    <property type="entry name" value="EAL"/>
    <property type="match status" value="1"/>
</dbReference>
<evidence type="ECO:0000259" key="2">
    <source>
        <dbReference type="PROSITE" id="PS50113"/>
    </source>
</evidence>
<dbReference type="Gene3D" id="3.30.70.270">
    <property type="match status" value="1"/>
</dbReference>
<dbReference type="InterPro" id="IPR000160">
    <property type="entry name" value="GGDEF_dom"/>
</dbReference>
<keyword evidence="1" id="KW-1133">Transmembrane helix</keyword>
<dbReference type="InterPro" id="IPR000700">
    <property type="entry name" value="PAS-assoc_C"/>
</dbReference>
<dbReference type="SMART" id="SM00052">
    <property type="entry name" value="EAL"/>
    <property type="match status" value="1"/>
</dbReference>
<feature type="transmembrane region" description="Helical" evidence="1">
    <location>
        <begin position="74"/>
        <end position="98"/>
    </location>
</feature>
<feature type="transmembrane region" description="Helical" evidence="1">
    <location>
        <begin position="190"/>
        <end position="209"/>
    </location>
</feature>
<dbReference type="SUPFAM" id="SSF55785">
    <property type="entry name" value="PYP-like sensor domain (PAS domain)"/>
    <property type="match status" value="1"/>
</dbReference>
<feature type="domain" description="GGDEF" evidence="4">
    <location>
        <begin position="390"/>
        <end position="522"/>
    </location>
</feature>
<dbReference type="InterPro" id="IPR013656">
    <property type="entry name" value="PAS_4"/>
</dbReference>
<accession>A0ABV2L923</accession>
<dbReference type="PROSITE" id="PS50887">
    <property type="entry name" value="GGDEF"/>
    <property type="match status" value="1"/>
</dbReference>
<evidence type="ECO:0000313" key="6">
    <source>
        <dbReference type="Proteomes" id="UP001549145"/>
    </source>
</evidence>
<dbReference type="Proteomes" id="UP001549145">
    <property type="component" value="Unassembled WGS sequence"/>
</dbReference>
<dbReference type="CDD" id="cd00130">
    <property type="entry name" value="PAS"/>
    <property type="match status" value="1"/>
</dbReference>
<dbReference type="InterPro" id="IPR035965">
    <property type="entry name" value="PAS-like_dom_sf"/>
</dbReference>
<dbReference type="Pfam" id="PF08448">
    <property type="entry name" value="PAS_4"/>
    <property type="match status" value="1"/>
</dbReference>
<dbReference type="EMBL" id="JBEPMM010000007">
    <property type="protein sequence ID" value="MET3693256.1"/>
    <property type="molecule type" value="Genomic_DNA"/>
</dbReference>
<feature type="transmembrane region" description="Helical" evidence="1">
    <location>
        <begin position="48"/>
        <end position="68"/>
    </location>
</feature>
<reference evidence="5 6" key="1">
    <citation type="submission" date="2024-06" db="EMBL/GenBank/DDBJ databases">
        <title>Genomic Encyclopedia of Type Strains, Phase IV (KMG-IV): sequencing the most valuable type-strain genomes for metagenomic binning, comparative biology and taxonomic classification.</title>
        <authorList>
            <person name="Goeker M."/>
        </authorList>
    </citation>
    <scope>NUCLEOTIDE SEQUENCE [LARGE SCALE GENOMIC DNA]</scope>
    <source>
        <strain evidence="5 6">DSM 21331</strain>
    </source>
</reference>
<dbReference type="RefSeq" id="WP_238280205.1">
    <property type="nucleotide sequence ID" value="NZ_BPQL01000080.1"/>
</dbReference>
<dbReference type="SUPFAM" id="SSF55073">
    <property type="entry name" value="Nucleotide cyclase"/>
    <property type="match status" value="1"/>
</dbReference>
<evidence type="ECO:0000259" key="3">
    <source>
        <dbReference type="PROSITE" id="PS50883"/>
    </source>
</evidence>
<dbReference type="PANTHER" id="PTHR44757:SF2">
    <property type="entry name" value="BIOFILM ARCHITECTURE MAINTENANCE PROTEIN MBAA"/>
    <property type="match status" value="1"/>
</dbReference>
<evidence type="ECO:0000256" key="1">
    <source>
        <dbReference type="SAM" id="Phobius"/>
    </source>
</evidence>
<dbReference type="SUPFAM" id="SSF141868">
    <property type="entry name" value="EAL domain-like"/>
    <property type="match status" value="1"/>
</dbReference>